<dbReference type="PANTHER" id="PTHR11102:SF147">
    <property type="entry name" value="SEL1L ADAPTOR SUBUNIT OF ERAD E3 UBIQUITIN LIGASE"/>
    <property type="match status" value="1"/>
</dbReference>
<evidence type="ECO:0000256" key="1">
    <source>
        <dbReference type="SAM" id="MobiDB-lite"/>
    </source>
</evidence>
<dbReference type="Gene3D" id="1.25.40.10">
    <property type="entry name" value="Tetratricopeptide repeat domain"/>
    <property type="match status" value="1"/>
</dbReference>
<feature type="chain" id="PRO_5046555806" evidence="2">
    <location>
        <begin position="25"/>
        <end position="307"/>
    </location>
</feature>
<comment type="caution">
    <text evidence="3">The sequence shown here is derived from an EMBL/GenBank/DDBJ whole genome shotgun (WGS) entry which is preliminary data.</text>
</comment>
<evidence type="ECO:0000313" key="4">
    <source>
        <dbReference type="Proteomes" id="UP001595556"/>
    </source>
</evidence>
<dbReference type="InterPro" id="IPR050767">
    <property type="entry name" value="Sel1_AlgK"/>
</dbReference>
<evidence type="ECO:0000256" key="2">
    <source>
        <dbReference type="SAM" id="SignalP"/>
    </source>
</evidence>
<feature type="signal peptide" evidence="2">
    <location>
        <begin position="1"/>
        <end position="24"/>
    </location>
</feature>
<keyword evidence="2" id="KW-0732">Signal</keyword>
<dbReference type="Proteomes" id="UP001595556">
    <property type="component" value="Unassembled WGS sequence"/>
</dbReference>
<evidence type="ECO:0000313" key="3">
    <source>
        <dbReference type="EMBL" id="MFC3146865.1"/>
    </source>
</evidence>
<dbReference type="SMART" id="SM00671">
    <property type="entry name" value="SEL1"/>
    <property type="match status" value="4"/>
</dbReference>
<name>A0ABV7GZC2_9BURK</name>
<protein>
    <submittedName>
        <fullName evidence="3">Tetratricopeptide repeat protein</fullName>
    </submittedName>
</protein>
<feature type="region of interest" description="Disordered" evidence="1">
    <location>
        <begin position="275"/>
        <end position="307"/>
    </location>
</feature>
<reference evidence="4" key="1">
    <citation type="journal article" date="2019" name="Int. J. Syst. Evol. Microbiol.">
        <title>The Global Catalogue of Microorganisms (GCM) 10K type strain sequencing project: providing services to taxonomists for standard genome sequencing and annotation.</title>
        <authorList>
            <consortium name="The Broad Institute Genomics Platform"/>
            <consortium name="The Broad Institute Genome Sequencing Center for Infectious Disease"/>
            <person name="Wu L."/>
            <person name="Ma J."/>
        </authorList>
    </citation>
    <scope>NUCLEOTIDE SEQUENCE [LARGE SCALE GENOMIC DNA]</scope>
    <source>
        <strain evidence="4">KCTC 52168</strain>
    </source>
</reference>
<gene>
    <name evidence="3" type="ORF">ACFOEN_04320</name>
</gene>
<dbReference type="RefSeq" id="WP_377301417.1">
    <property type="nucleotide sequence ID" value="NZ_CP180191.1"/>
</dbReference>
<dbReference type="InterPro" id="IPR006597">
    <property type="entry name" value="Sel1-like"/>
</dbReference>
<keyword evidence="4" id="KW-1185">Reference proteome</keyword>
<dbReference type="EMBL" id="JBHRTI010000003">
    <property type="protein sequence ID" value="MFC3146865.1"/>
    <property type="molecule type" value="Genomic_DNA"/>
</dbReference>
<dbReference type="SUPFAM" id="SSF81901">
    <property type="entry name" value="HCP-like"/>
    <property type="match status" value="2"/>
</dbReference>
<feature type="compositionally biased region" description="Low complexity" evidence="1">
    <location>
        <begin position="275"/>
        <end position="300"/>
    </location>
</feature>
<dbReference type="InterPro" id="IPR011990">
    <property type="entry name" value="TPR-like_helical_dom_sf"/>
</dbReference>
<proteinExistence type="predicted"/>
<sequence length="307" mass="32050">MTNTLAARAFSLLLSALLAQTALAQTPSTAAAADTSSILQEASRLFREGRSFDAKLLLVPLAGRDVPDALFAVGRIEESEGMYARAAELYERAAKQKHGPSINNLGALYAEGLGVPRDPARAVASYREAAQLGSADGMVNLALAIITRATTAQASESPAELVERAANLNHPVGMRLHGSTLMLDAARQRLGFGWLEKAAGAGDAPAMVDVALAKQRGQITARDFEGAARLLQAAAATGLPAAKRELATVYELGLGVPTNTAEAQRLRREVEIAERAAASRAQAPASQNAPANARPAQSSPGQPNLTR</sequence>
<accession>A0ABV7GZC2</accession>
<dbReference type="PANTHER" id="PTHR11102">
    <property type="entry name" value="SEL-1-LIKE PROTEIN"/>
    <property type="match status" value="1"/>
</dbReference>
<organism evidence="3 4">
    <name type="scientific">Piscinibacterium candidicorallinum</name>
    <dbReference type="NCBI Taxonomy" id="1793872"/>
    <lineage>
        <taxon>Bacteria</taxon>
        <taxon>Pseudomonadati</taxon>
        <taxon>Pseudomonadota</taxon>
        <taxon>Betaproteobacteria</taxon>
        <taxon>Burkholderiales</taxon>
        <taxon>Piscinibacterium</taxon>
    </lineage>
</organism>
<dbReference type="Pfam" id="PF08238">
    <property type="entry name" value="Sel1"/>
    <property type="match status" value="5"/>
</dbReference>